<dbReference type="GeneID" id="70236683"/>
<keyword evidence="4" id="KW-1185">Reference proteome</keyword>
<keyword evidence="2" id="KW-1133">Transmembrane helix</keyword>
<dbReference type="EMBL" id="JAEUBE010000352">
    <property type="protein sequence ID" value="KAH3664004.1"/>
    <property type="molecule type" value="Genomic_DNA"/>
</dbReference>
<feature type="compositionally biased region" description="Low complexity" evidence="1">
    <location>
        <begin position="1"/>
        <end position="10"/>
    </location>
</feature>
<dbReference type="OrthoDB" id="3993751at2759"/>
<keyword evidence="2" id="KW-0812">Transmembrane</keyword>
<reference evidence="3" key="2">
    <citation type="submission" date="2021-01" db="EMBL/GenBank/DDBJ databases">
        <authorList>
            <person name="Schikora-Tamarit M.A."/>
        </authorList>
    </citation>
    <scope>NUCLEOTIDE SEQUENCE</scope>
    <source>
        <strain evidence="3">CBS6075</strain>
    </source>
</reference>
<feature type="transmembrane region" description="Helical" evidence="2">
    <location>
        <begin position="184"/>
        <end position="206"/>
    </location>
</feature>
<organism evidence="3 4">
    <name type="scientific">Ogataea philodendri</name>
    <dbReference type="NCBI Taxonomy" id="1378263"/>
    <lineage>
        <taxon>Eukaryota</taxon>
        <taxon>Fungi</taxon>
        <taxon>Dikarya</taxon>
        <taxon>Ascomycota</taxon>
        <taxon>Saccharomycotina</taxon>
        <taxon>Pichiomycetes</taxon>
        <taxon>Pichiales</taxon>
        <taxon>Pichiaceae</taxon>
        <taxon>Ogataea</taxon>
    </lineage>
</organism>
<gene>
    <name evidence="3" type="ORF">OGAPHI_004718</name>
</gene>
<reference evidence="3" key="1">
    <citation type="journal article" date="2021" name="Open Biol.">
        <title>Shared evolutionary footprints suggest mitochondrial oxidative damage underlies multiple complex I losses in fungi.</title>
        <authorList>
            <person name="Schikora-Tamarit M.A."/>
            <person name="Marcet-Houben M."/>
            <person name="Nosek J."/>
            <person name="Gabaldon T."/>
        </authorList>
    </citation>
    <scope>NUCLEOTIDE SEQUENCE</scope>
    <source>
        <strain evidence="3">CBS6075</strain>
    </source>
</reference>
<keyword evidence="2" id="KW-0472">Membrane</keyword>
<dbReference type="AlphaFoldDB" id="A0A9P8P3H0"/>
<accession>A0A9P8P3H0</accession>
<evidence type="ECO:0000256" key="1">
    <source>
        <dbReference type="SAM" id="MobiDB-lite"/>
    </source>
</evidence>
<feature type="transmembrane region" description="Helical" evidence="2">
    <location>
        <begin position="124"/>
        <end position="147"/>
    </location>
</feature>
<evidence type="ECO:0000313" key="3">
    <source>
        <dbReference type="EMBL" id="KAH3664004.1"/>
    </source>
</evidence>
<name>A0A9P8P3H0_9ASCO</name>
<feature type="region of interest" description="Disordered" evidence="1">
    <location>
        <begin position="1"/>
        <end position="28"/>
    </location>
</feature>
<evidence type="ECO:0008006" key="5">
    <source>
        <dbReference type="Google" id="ProtNLM"/>
    </source>
</evidence>
<dbReference type="Proteomes" id="UP000769157">
    <property type="component" value="Unassembled WGS sequence"/>
</dbReference>
<comment type="caution">
    <text evidence="3">The sequence shown here is derived from an EMBL/GenBank/DDBJ whole genome shotgun (WGS) entry which is preliminary data.</text>
</comment>
<protein>
    <recommendedName>
        <fullName evidence="5">Transmembrane protein</fullName>
    </recommendedName>
</protein>
<feature type="transmembrane region" description="Helical" evidence="2">
    <location>
        <begin position="154"/>
        <end position="178"/>
    </location>
</feature>
<proteinExistence type="predicted"/>
<sequence>MDDSDTSTSMNSFASHSSPAKPKYQWTAPEPKSIDQVVDFFQQPVPPFSHAQEPGQAVHAEHAEPSMSLNLIQLFNDVLLLLTRLIDVFIPQNSTNTLNFLEQTKKNASTGWKQLLAFYKSNSFVVNVSVTILVLSLVPPVLIFVLIMAAYTSFIGFLFTTGLSVLAVGAAIGFLPVFVVSMSLVTAAALTVGLVYLGITSTITVLSHNVPTRDWLSYLADMFPPSVGVVEVKK</sequence>
<dbReference type="RefSeq" id="XP_046060284.1">
    <property type="nucleotide sequence ID" value="XM_046205827.1"/>
</dbReference>
<evidence type="ECO:0000313" key="4">
    <source>
        <dbReference type="Proteomes" id="UP000769157"/>
    </source>
</evidence>
<evidence type="ECO:0000256" key="2">
    <source>
        <dbReference type="SAM" id="Phobius"/>
    </source>
</evidence>